<protein>
    <submittedName>
        <fullName evidence="1">Uncharacterized protein</fullName>
    </submittedName>
</protein>
<proteinExistence type="predicted"/>
<dbReference type="EMBL" id="JAAIUW010000002">
    <property type="protein sequence ID" value="KAF7842380.1"/>
    <property type="molecule type" value="Genomic_DNA"/>
</dbReference>
<evidence type="ECO:0000313" key="2">
    <source>
        <dbReference type="Proteomes" id="UP000634136"/>
    </source>
</evidence>
<sequence>MDFSVSISALSVSSASFRGINLSFIFSSMFSSGAPLEGSFRQDHLSERDRSIGEGPSIRQLCLIDLRSPISGIDRSEVDQLIHQPCSLVNSLFPLREICYSERDPSIRQLFVALVGPLSPFRGINLSEADHSVRQLHSLVDLRSPFKLFEGRSFDSPTPLLS</sequence>
<name>A0A834XC25_9FABA</name>
<keyword evidence="2" id="KW-1185">Reference proteome</keyword>
<reference evidence="1" key="1">
    <citation type="submission" date="2020-09" db="EMBL/GenBank/DDBJ databases">
        <title>Genome-Enabled Discovery of Anthraquinone Biosynthesis in Senna tora.</title>
        <authorList>
            <person name="Kang S.-H."/>
            <person name="Pandey R.P."/>
            <person name="Lee C.-M."/>
            <person name="Sim J.-S."/>
            <person name="Jeong J.-T."/>
            <person name="Choi B.-S."/>
            <person name="Jung M."/>
            <person name="Ginzburg D."/>
            <person name="Zhao K."/>
            <person name="Won S.Y."/>
            <person name="Oh T.-J."/>
            <person name="Yu Y."/>
            <person name="Kim N.-H."/>
            <person name="Lee O.R."/>
            <person name="Lee T.-H."/>
            <person name="Bashyal P."/>
            <person name="Kim T.-S."/>
            <person name="Lee W.-H."/>
            <person name="Kawkins C."/>
            <person name="Kim C.-K."/>
            <person name="Kim J.S."/>
            <person name="Ahn B.O."/>
            <person name="Rhee S.Y."/>
            <person name="Sohng J.K."/>
        </authorList>
    </citation>
    <scope>NUCLEOTIDE SEQUENCE</scope>
    <source>
        <tissue evidence="1">Leaf</tissue>
    </source>
</reference>
<evidence type="ECO:0000313" key="1">
    <source>
        <dbReference type="EMBL" id="KAF7842380.1"/>
    </source>
</evidence>
<dbReference type="Proteomes" id="UP000634136">
    <property type="component" value="Unassembled WGS sequence"/>
</dbReference>
<accession>A0A834XC25</accession>
<comment type="caution">
    <text evidence="1">The sequence shown here is derived from an EMBL/GenBank/DDBJ whole genome shotgun (WGS) entry which is preliminary data.</text>
</comment>
<organism evidence="1 2">
    <name type="scientific">Senna tora</name>
    <dbReference type="NCBI Taxonomy" id="362788"/>
    <lineage>
        <taxon>Eukaryota</taxon>
        <taxon>Viridiplantae</taxon>
        <taxon>Streptophyta</taxon>
        <taxon>Embryophyta</taxon>
        <taxon>Tracheophyta</taxon>
        <taxon>Spermatophyta</taxon>
        <taxon>Magnoliopsida</taxon>
        <taxon>eudicotyledons</taxon>
        <taxon>Gunneridae</taxon>
        <taxon>Pentapetalae</taxon>
        <taxon>rosids</taxon>
        <taxon>fabids</taxon>
        <taxon>Fabales</taxon>
        <taxon>Fabaceae</taxon>
        <taxon>Caesalpinioideae</taxon>
        <taxon>Cassia clade</taxon>
        <taxon>Senna</taxon>
    </lineage>
</organism>
<dbReference type="AlphaFoldDB" id="A0A834XC25"/>
<gene>
    <name evidence="1" type="ORF">G2W53_004678</name>
</gene>